<protein>
    <submittedName>
        <fullName evidence="1">Uncharacterized protein</fullName>
    </submittedName>
</protein>
<sequence>MTTLDDLTPQERDDYVGAWVNVPHNPRPVIYMRDFYSTGEIKHGAIFLDPLYGDNHARLEDCVTRPDLPRAWAPNGKPAAGEWEYAVQYLTPDGWKYSRPSWENRWQDSEAVQEVRAYRDHPGQETRIVRRLVSQPEVMEE</sequence>
<proteinExistence type="predicted"/>
<accession>A0A2A4AJN2</accession>
<dbReference type="EMBL" id="NWBP01000016">
    <property type="protein sequence ID" value="PCC83123.1"/>
    <property type="molecule type" value="Genomic_DNA"/>
</dbReference>
<dbReference type="AlphaFoldDB" id="A0A2A4AJN2"/>
<reference evidence="1 2" key="1">
    <citation type="submission" date="2017-09" db="EMBL/GenBank/DDBJ databases">
        <title>Draft Genome Sequence of Corynebacterium accolens AH4003.</title>
        <authorList>
            <person name="Chen Y."/>
            <person name="Oosthuysen W.F."/>
            <person name="Kelley S."/>
            <person name="Horswill A."/>
        </authorList>
    </citation>
    <scope>NUCLEOTIDE SEQUENCE [LARGE SCALE GENOMIC DNA]</scope>
    <source>
        <strain evidence="1 2">AH4003</strain>
    </source>
</reference>
<evidence type="ECO:0000313" key="1">
    <source>
        <dbReference type="EMBL" id="PCC83123.1"/>
    </source>
</evidence>
<comment type="caution">
    <text evidence="1">The sequence shown here is derived from an EMBL/GenBank/DDBJ whole genome shotgun (WGS) entry which is preliminary data.</text>
</comment>
<name>A0A2A4AJN2_9CORY</name>
<gene>
    <name evidence="1" type="ORF">COM45_04830</name>
</gene>
<organism evidence="1 2">
    <name type="scientific">Corynebacterium accolens</name>
    <dbReference type="NCBI Taxonomy" id="38284"/>
    <lineage>
        <taxon>Bacteria</taxon>
        <taxon>Bacillati</taxon>
        <taxon>Actinomycetota</taxon>
        <taxon>Actinomycetes</taxon>
        <taxon>Mycobacteriales</taxon>
        <taxon>Corynebacteriaceae</taxon>
        <taxon>Corynebacterium</taxon>
    </lineage>
</organism>
<dbReference type="Proteomes" id="UP000218690">
    <property type="component" value="Unassembled WGS sequence"/>
</dbReference>
<evidence type="ECO:0000313" key="2">
    <source>
        <dbReference type="Proteomes" id="UP000218690"/>
    </source>
</evidence>